<evidence type="ECO:0000313" key="8">
    <source>
        <dbReference type="EMBL" id="CRK27519.1"/>
    </source>
</evidence>
<keyword evidence="2 5" id="KW-0560">Oxidoreductase</keyword>
<evidence type="ECO:0000256" key="4">
    <source>
        <dbReference type="PROSITE-ProRule" id="PRU10007"/>
    </source>
</evidence>
<dbReference type="InterPro" id="IPR050740">
    <property type="entry name" value="Aldehyde_DH_Superfamily"/>
</dbReference>
<dbReference type="InterPro" id="IPR016163">
    <property type="entry name" value="Ald_DH_C"/>
</dbReference>
<dbReference type="SUPFAM" id="SSF53720">
    <property type="entry name" value="ALDH-like"/>
    <property type="match status" value="1"/>
</dbReference>
<protein>
    <recommendedName>
        <fullName evidence="6">Amine oxidase</fullName>
        <ecNumber evidence="6">1.4.3.-</ecNumber>
    </recommendedName>
</protein>
<dbReference type="SUPFAM" id="SSF56112">
    <property type="entry name" value="Protein kinase-like (PK-like)"/>
    <property type="match status" value="1"/>
</dbReference>
<accession>A0A0G4LZU0</accession>
<comment type="similarity">
    <text evidence="5">Belongs to the aldehyde dehydrogenase family.</text>
</comment>
<dbReference type="Gene3D" id="3.50.50.60">
    <property type="entry name" value="FAD/NAD(P)-binding domain"/>
    <property type="match status" value="1"/>
</dbReference>
<dbReference type="PANTHER" id="PTHR43353:SF11">
    <property type="entry name" value="SUCCINATE SEMIALDEHYDE DEHYDROGENASE (EUROFUNG)"/>
    <property type="match status" value="1"/>
</dbReference>
<dbReference type="STRING" id="100787.A0A0G4LZU0"/>
<organism evidence="8 9">
    <name type="scientific">Verticillium longisporum</name>
    <name type="common">Verticillium dahliae var. longisporum</name>
    <dbReference type="NCBI Taxonomy" id="100787"/>
    <lineage>
        <taxon>Eukaryota</taxon>
        <taxon>Fungi</taxon>
        <taxon>Dikarya</taxon>
        <taxon>Ascomycota</taxon>
        <taxon>Pezizomycotina</taxon>
        <taxon>Sordariomycetes</taxon>
        <taxon>Hypocreomycetidae</taxon>
        <taxon>Glomerellales</taxon>
        <taxon>Plectosphaerellaceae</taxon>
        <taxon>Verticillium</taxon>
    </lineage>
</organism>
<evidence type="ECO:0000313" key="9">
    <source>
        <dbReference type="Proteomes" id="UP000044602"/>
    </source>
</evidence>
<dbReference type="Pfam" id="PF00171">
    <property type="entry name" value="Aldedh"/>
    <property type="match status" value="2"/>
</dbReference>
<feature type="binding site" evidence="3">
    <location>
        <position position="336"/>
    </location>
    <ligand>
        <name>substrate</name>
    </ligand>
</feature>
<dbReference type="InterPro" id="IPR016162">
    <property type="entry name" value="Ald_DH_N"/>
</dbReference>
<dbReference type="InterPro" id="IPR002937">
    <property type="entry name" value="Amino_oxidase"/>
</dbReference>
<dbReference type="GO" id="GO:0004777">
    <property type="term" value="F:succinate-semialdehyde dehydrogenase (NAD+) activity"/>
    <property type="evidence" value="ECO:0007669"/>
    <property type="project" value="TreeGrafter"/>
</dbReference>
<dbReference type="Gene3D" id="3.40.309.10">
    <property type="entry name" value="Aldehyde Dehydrogenase, Chain A, domain 2"/>
    <property type="match status" value="2"/>
</dbReference>
<dbReference type="GO" id="GO:0005737">
    <property type="term" value="C:cytoplasm"/>
    <property type="evidence" value="ECO:0007669"/>
    <property type="project" value="TreeGrafter"/>
</dbReference>
<dbReference type="Proteomes" id="UP000044602">
    <property type="component" value="Unassembled WGS sequence"/>
</dbReference>
<dbReference type="InterPro" id="IPR001613">
    <property type="entry name" value="Flavin_amine_oxidase"/>
</dbReference>
<dbReference type="GO" id="GO:0004672">
    <property type="term" value="F:protein kinase activity"/>
    <property type="evidence" value="ECO:0007669"/>
    <property type="project" value="InterPro"/>
</dbReference>
<gene>
    <name evidence="8" type="ORF">BN1708_004409</name>
</gene>
<keyword evidence="6" id="KW-0285">Flavoprotein</keyword>
<reference evidence="8 9" key="1">
    <citation type="submission" date="2015-05" db="EMBL/GenBank/DDBJ databases">
        <authorList>
            <person name="Wang D.B."/>
            <person name="Wang M."/>
        </authorList>
    </citation>
    <scope>NUCLEOTIDE SEQUENCE [LARGE SCALE GENOMIC DNA]</scope>
    <source>
        <strain evidence="8">VL1</strain>
    </source>
</reference>
<feature type="binding site" evidence="3">
    <location>
        <position position="230"/>
    </location>
    <ligand>
        <name>FAD</name>
        <dbReference type="ChEBI" id="CHEBI:57692"/>
    </ligand>
</feature>
<evidence type="ECO:0000256" key="6">
    <source>
        <dbReference type="RuleBase" id="RU362067"/>
    </source>
</evidence>
<dbReference type="InterPro" id="IPR000719">
    <property type="entry name" value="Prot_kinase_dom"/>
</dbReference>
<dbReference type="SUPFAM" id="SSF54373">
    <property type="entry name" value="FAD-linked reductases, C-terminal domain"/>
    <property type="match status" value="1"/>
</dbReference>
<evidence type="ECO:0000259" key="7">
    <source>
        <dbReference type="PROSITE" id="PS50011"/>
    </source>
</evidence>
<dbReference type="PROSITE" id="PS50011">
    <property type="entry name" value="PROTEIN_KINASE_DOM"/>
    <property type="match status" value="1"/>
</dbReference>
<feature type="domain" description="Protein kinase" evidence="7">
    <location>
        <begin position="1117"/>
        <end position="1372"/>
    </location>
</feature>
<dbReference type="Gene3D" id="3.90.660.10">
    <property type="match status" value="1"/>
</dbReference>
<keyword evidence="6" id="KW-0274">FAD</keyword>
<proteinExistence type="inferred from homology"/>
<sequence length="1372" mass="150943">MFDLIVVGAGLSGLQAAYSAQQAGLSVAVIEARDRVGGKTWTVPLASGRGVADLGAAWINDRLQPRIWAYVQKFGLHTVRQRLEGKAIMQSSESERVVYPFGITPEFTEDEKLNLERIRDHIQRVSLLKEPPNSQDDNVTLDQYVRELGAGPKTIQMANLWSRVMHGVESSEQSAAWFIDYCRRNKGLLAVRADDQTGGNHMRIISGTQEISKGIANLIGAGRIFLSSPVAAIEDKMSKVEVTTRDGKVFTGSRCIISLPSTMYSDLNISPPLPPQARHLYEATKLGHYNKAIVCYDKPWWRDLGFNGFAMSFIGPAVVIRDTSVDEKECYALTCFVNGREGEKWSKLYDHERRRVVLQQLAILYNVGPESEVFRPIEFFVQIWKHEEYSKGALAPITALGHYTRFQSVYGKPVGNLHFVGTEYSNEWKGYMEGAICSGEAGTRQVLEALRAGRVQNPATDEVIGTCPESTVNDLHDAINAASAAFPLWRAQSGRTRGRILRRLGDLITENKVDIGRIITAENGKARAARVKPFSLPASLSGSPKKRPDPIGVCGLITPWNFPMAMGARKIAAALAAGCTVVLKSDGLTPFSSNVLGVLGEMAGILKGVLNIVTALDNTPKLGLALCESTSVQKISFTGSTRVGKLLMKQSSSALKKLSLELGGNAPFIVFDDADLEMAVSSAIISKYKVSGQTCVCANRFYVQDGIYQRFSQRLVEEVKKLKVGNGSIEAVTHGPLTTSVAKVEEHRLECGMVALNTGVISDPAAPFGGVKQSGFGREGSKYGLHDYMVSKTIVTGGIVTTYSAHFLADYDINEADAEPKLVNLYGEPRTYLCDTGESAERDYFGGGGTGISAFSERIVSMKDIGLEGAGISATAISEPFPLFTREAIAQMRAEIFSKDSLENCQYSSSFCKNMIRAMGPAFPFVCVTMLSDCKGMMGGETAIRTQSGEVMKLRGPSMGTAIVLQGRYIEHQALKAFGGSERITMVTSFRAKSPFVKDESVLTGVRGISNVSDLYTQYTRYRLEILEDRIRAKRKSENYRAASKRPFDVDEIRVWLETQRQFIDAMLVEIYEVEDGEEDFSCFKTEKGQNDLPHIISVNEVFKENASNEPAFHQTTVIAQRDGRFYYASVLTRADKVDKEAVRESLQLIPPKKIYPAHEPELTRAPGLYIKTPQLSTYSPDGGNVIASQTLNEAKVYEILRKNPHPALGMCLGCVVSDDGLVTGLELVRYEKTLFQRAHDPAFYEGDTRVKTMETVKEAVRHLHNLGLAHNDLSPLNIMFGRGNSDEPVVLDFDTCHPEGTKLAKGGIVGDWEGTSIKKFDVSSFECDFQALSYLEDWLLRQQKALMRCLDDCSTSVEHAVNLTPTLALSS</sequence>
<dbReference type="PRINTS" id="PR00757">
    <property type="entry name" value="AMINEOXDASEF"/>
</dbReference>
<dbReference type="GO" id="GO:0009450">
    <property type="term" value="P:gamma-aminobutyric acid catabolic process"/>
    <property type="evidence" value="ECO:0007669"/>
    <property type="project" value="TreeGrafter"/>
</dbReference>
<dbReference type="InterPro" id="IPR016161">
    <property type="entry name" value="Ald_DH/histidinol_DH"/>
</dbReference>
<dbReference type="Gene3D" id="1.10.405.10">
    <property type="entry name" value="Guanine Nucleotide Dissociation Inhibitor, domain 1"/>
    <property type="match status" value="1"/>
</dbReference>
<dbReference type="SUPFAM" id="SSF51905">
    <property type="entry name" value="FAD/NAD(P)-binding domain"/>
    <property type="match status" value="1"/>
</dbReference>
<keyword evidence="9" id="KW-1185">Reference proteome</keyword>
<dbReference type="InterPro" id="IPR036188">
    <property type="entry name" value="FAD/NAD-bd_sf"/>
</dbReference>
<dbReference type="InterPro" id="IPR029510">
    <property type="entry name" value="Ald_DH_CS_GLU"/>
</dbReference>
<dbReference type="Gene3D" id="3.30.200.20">
    <property type="entry name" value="Phosphorylase Kinase, domain 1"/>
    <property type="match status" value="1"/>
</dbReference>
<dbReference type="PROSITE" id="PS00687">
    <property type="entry name" value="ALDEHYDE_DEHYDR_GLU"/>
    <property type="match status" value="1"/>
</dbReference>
<dbReference type="Gene3D" id="3.40.605.10">
    <property type="entry name" value="Aldehyde Dehydrogenase, Chain A, domain 1"/>
    <property type="match status" value="3"/>
</dbReference>
<dbReference type="GO" id="GO:0005524">
    <property type="term" value="F:ATP binding"/>
    <property type="evidence" value="ECO:0007669"/>
    <property type="project" value="InterPro"/>
</dbReference>
<name>A0A0G4LZU0_VERLO</name>
<dbReference type="EMBL" id="CVQH01020418">
    <property type="protein sequence ID" value="CRK27519.1"/>
    <property type="molecule type" value="Genomic_DNA"/>
</dbReference>
<dbReference type="InterPro" id="IPR011009">
    <property type="entry name" value="Kinase-like_dom_sf"/>
</dbReference>
<feature type="binding site" evidence="3">
    <location>
        <position position="12"/>
    </location>
    <ligand>
        <name>FAD</name>
        <dbReference type="ChEBI" id="CHEBI:57692"/>
    </ligand>
</feature>
<dbReference type="Gene3D" id="1.10.510.10">
    <property type="entry name" value="Transferase(Phosphotransferase) domain 1"/>
    <property type="match status" value="1"/>
</dbReference>
<evidence type="ECO:0000256" key="5">
    <source>
        <dbReference type="RuleBase" id="RU003345"/>
    </source>
</evidence>
<evidence type="ECO:0000256" key="2">
    <source>
        <dbReference type="ARBA" id="ARBA00023002"/>
    </source>
</evidence>
<comment type="similarity">
    <text evidence="6">Belongs to the flavin monoamine oxidase family.</text>
</comment>
<feature type="active site" evidence="4">
    <location>
        <position position="661"/>
    </location>
</feature>
<dbReference type="PANTHER" id="PTHR43353">
    <property type="entry name" value="SUCCINATE-SEMIALDEHYDE DEHYDROGENASE, MITOCHONDRIAL"/>
    <property type="match status" value="1"/>
</dbReference>
<evidence type="ECO:0000256" key="1">
    <source>
        <dbReference type="ARBA" id="ARBA00001974"/>
    </source>
</evidence>
<dbReference type="InterPro" id="IPR015590">
    <property type="entry name" value="Aldehyde_DH_dom"/>
</dbReference>
<comment type="cofactor">
    <cofactor evidence="1 6">
        <name>FAD</name>
        <dbReference type="ChEBI" id="CHEBI:57692"/>
    </cofactor>
</comment>
<dbReference type="Pfam" id="PF01593">
    <property type="entry name" value="Amino_oxidase"/>
    <property type="match status" value="1"/>
</dbReference>
<feature type="binding site" evidence="3">
    <location>
        <begin position="31"/>
        <end position="32"/>
    </location>
    <ligand>
        <name>FAD</name>
        <dbReference type="ChEBI" id="CHEBI:57692"/>
    </ligand>
</feature>
<dbReference type="EC" id="1.4.3.-" evidence="6"/>
<feature type="binding site" evidence="3">
    <location>
        <position position="423"/>
    </location>
    <ligand>
        <name>FAD</name>
        <dbReference type="ChEBI" id="CHEBI:57692"/>
    </ligand>
</feature>
<evidence type="ECO:0000256" key="3">
    <source>
        <dbReference type="PIRSR" id="PIRSR601613-1"/>
    </source>
</evidence>